<dbReference type="GO" id="GO:0042834">
    <property type="term" value="F:peptidoglycan binding"/>
    <property type="evidence" value="ECO:0007669"/>
    <property type="project" value="InterPro"/>
</dbReference>
<evidence type="ECO:0000259" key="3">
    <source>
        <dbReference type="PROSITE" id="PS51724"/>
    </source>
</evidence>
<feature type="domain" description="SPOR" evidence="3">
    <location>
        <begin position="153"/>
        <end position="230"/>
    </location>
</feature>
<evidence type="ECO:0000313" key="4">
    <source>
        <dbReference type="EMBL" id="MDC3419158.1"/>
    </source>
</evidence>
<protein>
    <recommendedName>
        <fullName evidence="3">SPOR domain-containing protein</fullName>
    </recommendedName>
</protein>
<name>A0A9X3WHP2_9BACI</name>
<dbReference type="EMBL" id="JAMQJZ010000001">
    <property type="protein sequence ID" value="MDC3419158.1"/>
    <property type="molecule type" value="Genomic_DNA"/>
</dbReference>
<dbReference type="Proteomes" id="UP001145072">
    <property type="component" value="Unassembled WGS sequence"/>
</dbReference>
<reference evidence="4" key="1">
    <citation type="submission" date="2022-06" db="EMBL/GenBank/DDBJ databases">
        <title>Aquibacillus sp. a new bacterium isolated from soil saline samples.</title>
        <authorList>
            <person name="Galisteo C."/>
            <person name="De La Haba R."/>
            <person name="Sanchez-Porro C."/>
            <person name="Ventosa A."/>
        </authorList>
    </citation>
    <scope>NUCLEOTIDE SEQUENCE</scope>
    <source>
        <strain evidence="4">JCM 12387</strain>
    </source>
</reference>
<keyword evidence="2" id="KW-0472">Membrane</keyword>
<dbReference type="Gene3D" id="3.30.70.1070">
    <property type="entry name" value="Sporulation related repeat"/>
    <property type="match status" value="1"/>
</dbReference>
<gene>
    <name evidence="4" type="ORF">NC661_02035</name>
</gene>
<organism evidence="4 5">
    <name type="scientific">Aquibacillus koreensis</name>
    <dbReference type="NCBI Taxonomy" id="279446"/>
    <lineage>
        <taxon>Bacteria</taxon>
        <taxon>Bacillati</taxon>
        <taxon>Bacillota</taxon>
        <taxon>Bacilli</taxon>
        <taxon>Bacillales</taxon>
        <taxon>Bacillaceae</taxon>
        <taxon>Aquibacillus</taxon>
    </lineage>
</organism>
<evidence type="ECO:0000256" key="2">
    <source>
        <dbReference type="SAM" id="Phobius"/>
    </source>
</evidence>
<proteinExistence type="predicted"/>
<dbReference type="RefSeq" id="WP_272479905.1">
    <property type="nucleotide sequence ID" value="NZ_JAMQJZ010000001.1"/>
</dbReference>
<sequence>MDKQTKISVRMNGKETTIQDNKTTKQDPWPNAYQQQAAALDNKYDPDDLIEFEKNHSSDDQADDWYKNINVRKKQKKIPPVVKVFAVSAVSAILVGVTIGFIMLGMFVGIDNGGEAVNGVASVPADGDTSTAAPDTENSPVTGDATETVTYSAQPLSAIFVQGGAYSSVESAEAAQQGFLSSGYPAVVWEKDGWHRVIMHVSNSQATVDQQISSFQSEGLETIDKAWTTEQTDVQLPSSEAEWLESFPKLWTTAITGEITIESWDEWVSSYPEDSSTTVQALQAEAKGLIEAINSDQSTQSSLLKMWKLYADIGKE</sequence>
<keyword evidence="5" id="KW-1185">Reference proteome</keyword>
<accession>A0A9X3WHP2</accession>
<evidence type="ECO:0000313" key="5">
    <source>
        <dbReference type="Proteomes" id="UP001145072"/>
    </source>
</evidence>
<keyword evidence="2" id="KW-0812">Transmembrane</keyword>
<dbReference type="InterPro" id="IPR036680">
    <property type="entry name" value="SPOR-like_sf"/>
</dbReference>
<dbReference type="AlphaFoldDB" id="A0A9X3WHP2"/>
<dbReference type="PROSITE" id="PS51724">
    <property type="entry name" value="SPOR"/>
    <property type="match status" value="1"/>
</dbReference>
<keyword evidence="2" id="KW-1133">Transmembrane helix</keyword>
<feature type="transmembrane region" description="Helical" evidence="2">
    <location>
        <begin position="81"/>
        <end position="108"/>
    </location>
</feature>
<feature type="region of interest" description="Disordered" evidence="1">
    <location>
        <begin position="1"/>
        <end position="29"/>
    </location>
</feature>
<evidence type="ECO:0000256" key="1">
    <source>
        <dbReference type="SAM" id="MobiDB-lite"/>
    </source>
</evidence>
<dbReference type="InterPro" id="IPR007730">
    <property type="entry name" value="SPOR-like_dom"/>
</dbReference>
<dbReference type="SUPFAM" id="SSF110997">
    <property type="entry name" value="Sporulation related repeat"/>
    <property type="match status" value="1"/>
</dbReference>
<comment type="caution">
    <text evidence="4">The sequence shown here is derived from an EMBL/GenBank/DDBJ whole genome shotgun (WGS) entry which is preliminary data.</text>
</comment>